<proteinExistence type="predicted"/>
<comment type="caution">
    <text evidence="1">The sequence shown here is derived from an EMBL/GenBank/DDBJ whole genome shotgun (WGS) entry which is preliminary data.</text>
</comment>
<dbReference type="EMBL" id="QQBC01000006">
    <property type="protein sequence ID" value="RDI65294.1"/>
    <property type="molecule type" value="Genomic_DNA"/>
</dbReference>
<gene>
    <name evidence="1" type="ORF">DFR76_106163</name>
</gene>
<sequence length="105" mass="11072">MKRVAVAGELRVAPDRVASPLARHEFTMDGVPVTVVIERPEVDLAGIAWRCRVRVLRGSSRTEQSQVVGASASAVLQQALDLVATRLGITEAELLGGATVGLAAR</sequence>
<dbReference type="AlphaFoldDB" id="A0A370I7H7"/>
<accession>A0A370I7H7</accession>
<keyword evidence="2" id="KW-1185">Reference proteome</keyword>
<organism evidence="1 2">
    <name type="scientific">Nocardia pseudobrasiliensis</name>
    <dbReference type="NCBI Taxonomy" id="45979"/>
    <lineage>
        <taxon>Bacteria</taxon>
        <taxon>Bacillati</taxon>
        <taxon>Actinomycetota</taxon>
        <taxon>Actinomycetes</taxon>
        <taxon>Mycobacteriales</taxon>
        <taxon>Nocardiaceae</taxon>
        <taxon>Nocardia</taxon>
    </lineage>
</organism>
<name>A0A370I7H7_9NOCA</name>
<evidence type="ECO:0000313" key="2">
    <source>
        <dbReference type="Proteomes" id="UP000254869"/>
    </source>
</evidence>
<reference evidence="1 2" key="1">
    <citation type="submission" date="2018-07" db="EMBL/GenBank/DDBJ databases">
        <title>Genomic Encyclopedia of Type Strains, Phase IV (KMG-IV): sequencing the most valuable type-strain genomes for metagenomic binning, comparative biology and taxonomic classification.</title>
        <authorList>
            <person name="Goeker M."/>
        </authorList>
    </citation>
    <scope>NUCLEOTIDE SEQUENCE [LARGE SCALE GENOMIC DNA]</scope>
    <source>
        <strain evidence="1 2">DSM 44290</strain>
    </source>
</reference>
<dbReference type="STRING" id="1210086.GCA_001613105_06734"/>
<dbReference type="RefSeq" id="WP_068006325.1">
    <property type="nucleotide sequence ID" value="NZ_QQBC01000006.1"/>
</dbReference>
<evidence type="ECO:0000313" key="1">
    <source>
        <dbReference type="EMBL" id="RDI65294.1"/>
    </source>
</evidence>
<dbReference type="Proteomes" id="UP000254869">
    <property type="component" value="Unassembled WGS sequence"/>
</dbReference>
<protein>
    <submittedName>
        <fullName evidence="1">Uncharacterized protein</fullName>
    </submittedName>
</protein>